<dbReference type="AlphaFoldDB" id="A0A2D0SUA3"/>
<feature type="region of interest" description="Disordered" evidence="1">
    <location>
        <begin position="368"/>
        <end position="396"/>
    </location>
</feature>
<feature type="compositionally biased region" description="Polar residues" evidence="1">
    <location>
        <begin position="420"/>
        <end position="444"/>
    </location>
</feature>
<feature type="compositionally biased region" description="Polar residues" evidence="1">
    <location>
        <begin position="108"/>
        <end position="118"/>
    </location>
</feature>
<feature type="transmembrane region" description="Helical" evidence="2">
    <location>
        <begin position="458"/>
        <end position="479"/>
    </location>
</feature>
<feature type="compositionally biased region" description="Polar residues" evidence="1">
    <location>
        <begin position="196"/>
        <end position="212"/>
    </location>
</feature>
<dbReference type="OrthoDB" id="9451284at2759"/>
<evidence type="ECO:0000313" key="4">
    <source>
        <dbReference type="Proteomes" id="UP000221080"/>
    </source>
</evidence>
<reference evidence="4" key="1">
    <citation type="journal article" date="2016" name="Nat. Commun.">
        <title>The channel catfish genome sequence provides insights into the evolution of scale formation in teleosts.</title>
        <authorList>
            <person name="Liu Z."/>
            <person name="Liu S."/>
            <person name="Yao J."/>
            <person name="Bao L."/>
            <person name="Zhang J."/>
            <person name="Li Y."/>
            <person name="Jiang C."/>
            <person name="Sun L."/>
            <person name="Wang R."/>
            <person name="Zhang Y."/>
            <person name="Zhou T."/>
            <person name="Zeng Q."/>
            <person name="Fu Q."/>
            <person name="Gao S."/>
            <person name="Li N."/>
            <person name="Koren S."/>
            <person name="Jiang Y."/>
            <person name="Zimin A."/>
            <person name="Xu P."/>
            <person name="Phillippy A.M."/>
            <person name="Geng X."/>
            <person name="Song L."/>
            <person name="Sun F."/>
            <person name="Li C."/>
            <person name="Wang X."/>
            <person name="Chen A."/>
            <person name="Jin Y."/>
            <person name="Yuan Z."/>
            <person name="Yang Y."/>
            <person name="Tan S."/>
            <person name="Peatman E."/>
            <person name="Lu J."/>
            <person name="Qin Z."/>
            <person name="Dunham R."/>
            <person name="Li Z."/>
            <person name="Sonstegard T."/>
            <person name="Feng J."/>
            <person name="Danzmann R.G."/>
            <person name="Schroeder S."/>
            <person name="Scheffler B."/>
            <person name="Duke M.V."/>
            <person name="Ballard L."/>
            <person name="Kucuktas H."/>
            <person name="Kaltenboeck L."/>
            <person name="Liu H."/>
            <person name="Armbruster J."/>
            <person name="Xie Y."/>
            <person name="Kirby M.L."/>
            <person name="Tian Y."/>
            <person name="Flanagan M.E."/>
            <person name="Mu W."/>
            <person name="Waldbieser G.C."/>
        </authorList>
    </citation>
    <scope>NUCLEOTIDE SEQUENCE [LARGE SCALE GENOMIC DNA]</scope>
    <source>
        <strain evidence="4">SDA103</strain>
    </source>
</reference>
<gene>
    <name evidence="5" type="primary">LOC108277817</name>
</gene>
<evidence type="ECO:0000256" key="1">
    <source>
        <dbReference type="SAM" id="MobiDB-lite"/>
    </source>
</evidence>
<dbReference type="RefSeq" id="XP_017346258.2">
    <property type="nucleotide sequence ID" value="XM_017490769.3"/>
</dbReference>
<feature type="signal peptide" evidence="3">
    <location>
        <begin position="1"/>
        <end position="20"/>
    </location>
</feature>
<feature type="compositionally biased region" description="Polar residues" evidence="1">
    <location>
        <begin position="369"/>
        <end position="396"/>
    </location>
</feature>
<feature type="region of interest" description="Disordered" evidence="1">
    <location>
        <begin position="555"/>
        <end position="615"/>
    </location>
</feature>
<feature type="chain" id="PRO_5039886779" evidence="3">
    <location>
        <begin position="21"/>
        <end position="665"/>
    </location>
</feature>
<evidence type="ECO:0000256" key="2">
    <source>
        <dbReference type="SAM" id="Phobius"/>
    </source>
</evidence>
<feature type="region of interest" description="Disordered" evidence="1">
    <location>
        <begin position="27"/>
        <end position="212"/>
    </location>
</feature>
<keyword evidence="4" id="KW-1185">Reference proteome</keyword>
<dbReference type="GeneID" id="108277817"/>
<feature type="compositionally biased region" description="Basic and acidic residues" evidence="1">
    <location>
        <begin position="166"/>
        <end position="195"/>
    </location>
</feature>
<feature type="region of interest" description="Disordered" evidence="1">
    <location>
        <begin position="420"/>
        <end position="453"/>
    </location>
</feature>
<keyword evidence="3" id="KW-0732">Signal</keyword>
<protein>
    <submittedName>
        <fullName evidence="5">Protein EVI2B</fullName>
    </submittedName>
</protein>
<keyword evidence="2" id="KW-0812">Transmembrane</keyword>
<dbReference type="KEGG" id="ipu:108277817"/>
<keyword evidence="2" id="KW-1133">Transmembrane helix</keyword>
<feature type="compositionally biased region" description="Basic and acidic residues" evidence="1">
    <location>
        <begin position="78"/>
        <end position="90"/>
    </location>
</feature>
<organism evidence="4 5">
    <name type="scientific">Ictalurus punctatus</name>
    <name type="common">Channel catfish</name>
    <name type="synonym">Silurus punctatus</name>
    <dbReference type="NCBI Taxonomy" id="7998"/>
    <lineage>
        <taxon>Eukaryota</taxon>
        <taxon>Metazoa</taxon>
        <taxon>Chordata</taxon>
        <taxon>Craniata</taxon>
        <taxon>Vertebrata</taxon>
        <taxon>Euteleostomi</taxon>
        <taxon>Actinopterygii</taxon>
        <taxon>Neopterygii</taxon>
        <taxon>Teleostei</taxon>
        <taxon>Ostariophysi</taxon>
        <taxon>Siluriformes</taxon>
        <taxon>Ictaluridae</taxon>
        <taxon>Ictalurus</taxon>
    </lineage>
</organism>
<sequence length="665" mass="73855">MKSILCTCALFLVFPWKLTGETTLRPNSTRQYEDTSKDDETTKRGGEPTIFSSKYIKPSLKPNGETTHSPTNTGMHEGTSKDHETTKRGSEPTIFSSKYIKPSLKPNGETTHNPTNTGLHEGTSKDHETTKRGGEPTIFSTINTKLSLKPNGETTHSPTSTGMHEGTSKETTTRGDEPTSLKKKQDQYTNEERENVSSSKSPPQTSELQPVTSMSHATYLTHAMTISTGESRSSSHLSALPFLRELTQKMTDQITITPLPQNMSEEVTTTRENQTLHNFKPTNNRYVHENNTRSAEKESFKPQTDISTHFQKTQEVITNQSRVEVQTTKTLITKWSSLPQDKKSTDHPILKITDANGTLDVSNEKRNDTATYPINTSTTTDFSTGLNPTTNIEVGRTGTTHTMDTIATYELTTKYIIESQRPNPKSETTHTTQTDNSKTTIRRSTINDHDKKSHPGHIVASLIGSILLIMFVAFVVVLIRNHQMKKKQMENPDWAGPSPFIEGDLHPNLPTIHEDGSFHNEESKRFSLYSFLPQQLSKRLSTLNPRDEEVPLEYTQASSTFGQRHGNTTPDEIQTHQANSPPAEVSSDSNVPETVSIPPASENNENIQTPKLDEEIIPVPLAETNSATQTPFEDVDLNLSVDKNTESTSPSDAIHIPSPPPLAQS</sequence>
<name>A0A2D0SUA3_ICTPU</name>
<feature type="compositionally biased region" description="Polar residues" evidence="1">
    <location>
        <begin position="64"/>
        <end position="74"/>
    </location>
</feature>
<evidence type="ECO:0000256" key="3">
    <source>
        <dbReference type="SAM" id="SignalP"/>
    </source>
</evidence>
<proteinExistence type="predicted"/>
<feature type="compositionally biased region" description="Polar residues" evidence="1">
    <location>
        <begin position="555"/>
        <end position="593"/>
    </location>
</feature>
<keyword evidence="2" id="KW-0472">Membrane</keyword>
<evidence type="ECO:0000313" key="5">
    <source>
        <dbReference type="RefSeq" id="XP_017346258.2"/>
    </source>
</evidence>
<feature type="compositionally biased region" description="Polar residues" evidence="1">
    <location>
        <begin position="138"/>
        <end position="162"/>
    </location>
</feature>
<feature type="compositionally biased region" description="Basic and acidic residues" evidence="1">
    <location>
        <begin position="31"/>
        <end position="46"/>
    </location>
</feature>
<dbReference type="Proteomes" id="UP000221080">
    <property type="component" value="Chromosome 17"/>
</dbReference>
<feature type="region of interest" description="Disordered" evidence="1">
    <location>
        <begin position="640"/>
        <end position="665"/>
    </location>
</feature>
<feature type="compositionally biased region" description="Basic and acidic residues" evidence="1">
    <location>
        <begin position="122"/>
        <end position="134"/>
    </location>
</feature>
<accession>A0A2D0SUA3</accession>
<reference evidence="5" key="2">
    <citation type="submission" date="2025-08" db="UniProtKB">
        <authorList>
            <consortium name="RefSeq"/>
        </authorList>
    </citation>
    <scope>IDENTIFICATION</scope>
    <source>
        <tissue evidence="5">Blood</tissue>
    </source>
</reference>